<comment type="similarity">
    <text evidence="6">Belongs to the LRR-containing bacterial E3 ligase family.</text>
</comment>
<keyword evidence="6" id="KW-0833">Ubl conjugation pathway</keyword>
<keyword evidence="6" id="KW-0808">Transferase</keyword>
<dbReference type="GO" id="GO:0016874">
    <property type="term" value="F:ligase activity"/>
    <property type="evidence" value="ECO:0007669"/>
    <property type="project" value="UniProtKB-KW"/>
</dbReference>
<organism evidence="9 10">
    <name type="scientific">Pseudomonas mucidolens</name>
    <dbReference type="NCBI Taxonomy" id="46679"/>
    <lineage>
        <taxon>Bacteria</taxon>
        <taxon>Pseudomonadati</taxon>
        <taxon>Pseudomonadota</taxon>
        <taxon>Gammaproteobacteria</taxon>
        <taxon>Pseudomonadales</taxon>
        <taxon>Pseudomonadaceae</taxon>
        <taxon>Pseudomonas</taxon>
    </lineage>
</organism>
<sequence length="1706" mass="193433">MTTSLKPKSSESGAAIARAEQLANTSAENRHASFIADQLPLWFKNATPTVRAALRASFEAAVETQREVTDILAQVQSIEQFAEPLLKTALTARGWTGINPRNYGFKQVRLLNNLTIFVANQQLKLADTLIKLTQPEFLLPETLELNLISSISRHSLLQAALQNFEAFEAVPGGLDAGSAIYSVNDNREVVQHTLKPEHFALICRDLNLGAQYQRHLQTVFEPTDDGLPAHDIHSTAYRRKVIFSQNLRHEFTSALHLSFMKNELPMPHYEFIKSLLNTTPPALSRTSPTCSTLKITDFVVPGILIFWPESKPVMQQQTCVLYLPNSPDKAFHTFNSFLILTATLSRWLKDPAFANYFYPLIPLRHRSEFIQRVDTVKNSQASLFLRRIPISNSYISINDLHHLSHQDDPFMVTWQLQWAKIRDDARLLVVPTEDEDSKSRLERQATYLNVGLSALTLALGFVPVLGEIMLASSVLQLGVDIYEGISAWQHNDRVEAVKHIFDVAENIASAAITSGALRALKPAPVVETLMPVKSVNGQKRLWRPDLKPYESADISLSGLLPDAQGIYSKDSKQFIKLEDKVYEVGTDTQTQHYFIRHPHDPLAYTPRLTHNLSGAWLHEGETPQQWSRTKLFRRLGPEAEEVSDTAIEYLLKACNVNDDVLHKIHMDNLAPPPILLDNIKRVRLSEKIERFIALMQQGNSGGAEFSALQLELLTGLDGWPLNSVLRVVDAQGSTLKEFGNDLLPTHPRIQIVERQIKNGDVLKFTLESLSSAQIDRLLGPAFDHLDTQITALSRKLGRHAQANKLALLDRLYKADEKVTAEMQVLHRQFPGLPANVMTELLDNLNATEQIALHASGRLPLHVLEEARIYARELRLNRALTGLYFEGLSNADSQRIAWNSMLHLPGWPSNLGAVLRDKHTAEVLSTVGGESAPLNREFYKHGSLYEYVAPSTGEIYSSPDLIHCVFNALLPAERATLGLTDTDSAVALTRKIADQVAHDRSHSATLLGMQPIKPWFVPPMRLASGRRGYTLGGRSGHVIDESRTPLLKDLIRELYPLMSEEQAGQFLYRLQLSTQLTTRALSRLKAELDTLRHDLARWAASSVWTEPRNGPRREVSSRDKRDISQALIQVWRRQTERVRIGDHTGYILDLRAWPVDCLPELSADFGHVSGLFLSHSPNANFPPIFLEQFSNLRILSLKNNHLTEFPLAIKNMIELTDLNLQGNQITLNDRAITVLSGLRRLKSLNLNDNELGRRISVRSMLALEHLYLRNTGLLTWPEGVEALTHLQAMDLRNNAISRIPQDVFSPERIAVNRVTHLHDNPLSADSLRRLELYRREHGISFGITPRRQHRPPINGINNWTAKPTREESFIWSDLNRIEESSDFFRVLEDLSASSQFRYEQEYLRQRVWNVLKAMYEHSELRAQLFEISANPETCADGIPMIFSDLELRYKIFMAQRQLNAGEALVSLARGLYRIELLNAHVQGVIDARIAAIHADQRRYVQQLQNLIDTVSPDYAPEPLVNMTAEEQQGIAYRLNTPIALLLAQRLSPLDFQARIDRVDPLEIQMFYQVHLTEQLDLPARPTSMLFEKLANITPEQLESAKQYVLREDTPIARLAHLEKLVFWEAFLEKKYPDSFRKIDSPLHKRLEGIFLAREKLSSQEYVIQTKNVQENRRKAREGLIHRLTAEEIEKHRSPPTDKPSRASVDQA</sequence>
<dbReference type="EC" id="2.3.2.27" evidence="2"/>
<keyword evidence="3" id="KW-0433">Leucine-rich repeat</keyword>
<dbReference type="InterPro" id="IPR050216">
    <property type="entry name" value="LRR_domain-containing"/>
</dbReference>
<feature type="active site" description="Glycyl thioester intermediate" evidence="6">
    <location>
        <position position="1433"/>
    </location>
</feature>
<keyword evidence="10" id="KW-1185">Reference proteome</keyword>
<evidence type="ECO:0000313" key="10">
    <source>
        <dbReference type="Proteomes" id="UP000198600"/>
    </source>
</evidence>
<keyword evidence="6" id="KW-0964">Secreted</keyword>
<evidence type="ECO:0000256" key="6">
    <source>
        <dbReference type="PROSITE-ProRule" id="PRU01398"/>
    </source>
</evidence>
<dbReference type="GO" id="GO:0005737">
    <property type="term" value="C:cytoplasm"/>
    <property type="evidence" value="ECO:0007669"/>
    <property type="project" value="TreeGrafter"/>
</dbReference>
<dbReference type="OrthoDB" id="1467561at2"/>
<dbReference type="RefSeq" id="WP_084380525.1">
    <property type="nucleotide sequence ID" value="NZ_LS483433.1"/>
</dbReference>
<dbReference type="Pfam" id="PF20178">
    <property type="entry name" value="ToxA_N"/>
    <property type="match status" value="1"/>
</dbReference>
<protein>
    <recommendedName>
        <fullName evidence="2">RING-type E3 ubiquitin transferase</fullName>
        <ecNumber evidence="2">2.3.2.27</ecNumber>
    </recommendedName>
</protein>
<keyword evidence="5" id="KW-0843">Virulence</keyword>
<dbReference type="InterPro" id="IPR029487">
    <property type="entry name" value="NEL_dom"/>
</dbReference>
<evidence type="ECO:0000313" key="9">
    <source>
        <dbReference type="EMBL" id="SDU88272.1"/>
    </source>
</evidence>
<dbReference type="GO" id="GO:0061630">
    <property type="term" value="F:ubiquitin protein ligase activity"/>
    <property type="evidence" value="ECO:0007669"/>
    <property type="project" value="UniProtKB-EC"/>
</dbReference>
<dbReference type="InterPro" id="IPR003591">
    <property type="entry name" value="Leu-rich_rpt_typical-subtyp"/>
</dbReference>
<keyword evidence="4" id="KW-0677">Repeat</keyword>
<dbReference type="EMBL" id="LT629802">
    <property type="protein sequence ID" value="SDU88272.1"/>
    <property type="molecule type" value="Genomic_DNA"/>
</dbReference>
<dbReference type="PANTHER" id="PTHR48051">
    <property type="match status" value="1"/>
</dbReference>
<evidence type="ECO:0000256" key="4">
    <source>
        <dbReference type="ARBA" id="ARBA00022737"/>
    </source>
</evidence>
<dbReference type="STRING" id="46679.SAMN05216202_1036"/>
<feature type="domain" description="NEL" evidence="8">
    <location>
        <begin position="1350"/>
        <end position="1702"/>
    </location>
</feature>
<evidence type="ECO:0000256" key="7">
    <source>
        <dbReference type="SAM" id="MobiDB-lite"/>
    </source>
</evidence>
<evidence type="ECO:0000256" key="1">
    <source>
        <dbReference type="ARBA" id="ARBA00000900"/>
    </source>
</evidence>
<evidence type="ECO:0000256" key="3">
    <source>
        <dbReference type="ARBA" id="ARBA00022614"/>
    </source>
</evidence>
<keyword evidence="6" id="KW-0832">Ubl conjugation</keyword>
<evidence type="ECO:0000256" key="2">
    <source>
        <dbReference type="ARBA" id="ARBA00012483"/>
    </source>
</evidence>
<reference evidence="10" key="1">
    <citation type="submission" date="2016-10" db="EMBL/GenBank/DDBJ databases">
        <authorList>
            <person name="Varghese N."/>
            <person name="Submissions S."/>
        </authorList>
    </citation>
    <scope>NUCLEOTIDE SEQUENCE [LARGE SCALE GENOMIC DNA]</scope>
    <source>
        <strain evidence="10">LMG 2223</strain>
    </source>
</reference>
<dbReference type="PROSITE" id="PS52053">
    <property type="entry name" value="NEL"/>
    <property type="match status" value="1"/>
</dbReference>
<dbReference type="Pfam" id="PF14496">
    <property type="entry name" value="NEL"/>
    <property type="match status" value="1"/>
</dbReference>
<feature type="compositionally biased region" description="Basic and acidic residues" evidence="7">
    <location>
        <begin position="1683"/>
        <end position="1699"/>
    </location>
</feature>
<dbReference type="InterPro" id="IPR046673">
    <property type="entry name" value="ToxA_N"/>
</dbReference>
<keyword evidence="6" id="KW-1035">Host cytoplasm</keyword>
<dbReference type="Gene3D" id="3.80.10.10">
    <property type="entry name" value="Ribonuclease Inhibitor"/>
    <property type="match status" value="1"/>
</dbReference>
<proteinExistence type="inferred from homology"/>
<name>A0A1H2M593_9PSED</name>
<feature type="region of interest" description="Disordered" evidence="7">
    <location>
        <begin position="1683"/>
        <end position="1706"/>
    </location>
</feature>
<evidence type="ECO:0000259" key="8">
    <source>
        <dbReference type="PROSITE" id="PS52053"/>
    </source>
</evidence>
<dbReference type="InterPro" id="IPR032675">
    <property type="entry name" value="LRR_dom_sf"/>
</dbReference>
<keyword evidence="9" id="KW-0436">Ligase</keyword>
<dbReference type="Gene3D" id="1.20.58.360">
    <property type="entry name" value="Shigella T3SS effector IpaH defines"/>
    <property type="match status" value="1"/>
</dbReference>
<accession>A0A1H2M593</accession>
<dbReference type="SMART" id="SM00369">
    <property type="entry name" value="LRR_TYP"/>
    <property type="match status" value="3"/>
</dbReference>
<dbReference type="SUPFAM" id="SSF52058">
    <property type="entry name" value="L domain-like"/>
    <property type="match status" value="1"/>
</dbReference>
<comment type="catalytic activity">
    <reaction evidence="1">
        <text>S-ubiquitinyl-[E2 ubiquitin-conjugating enzyme]-L-cysteine + [acceptor protein]-L-lysine = [E2 ubiquitin-conjugating enzyme]-L-cysteine + N(6)-ubiquitinyl-[acceptor protein]-L-lysine.</text>
        <dbReference type="EC" id="2.3.2.27"/>
    </reaction>
</comment>
<dbReference type="Proteomes" id="UP000198600">
    <property type="component" value="Chromosome I"/>
</dbReference>
<comment type="PTM">
    <text evidence="6">Ubiquitinated in the presence of host E1 ubiquitin-activating enzyme, E2 ubiquitin-conjugating enzyme and ubiquitin.</text>
</comment>
<gene>
    <name evidence="9" type="ORF">SAMN05216202_1036</name>
</gene>
<dbReference type="GO" id="GO:0005576">
    <property type="term" value="C:extracellular region"/>
    <property type="evidence" value="ECO:0007669"/>
    <property type="project" value="UniProtKB-UniRule"/>
</dbReference>
<dbReference type="GO" id="GO:0016567">
    <property type="term" value="P:protein ubiquitination"/>
    <property type="evidence" value="ECO:0007669"/>
    <property type="project" value="InterPro"/>
</dbReference>
<evidence type="ECO:0000256" key="5">
    <source>
        <dbReference type="ARBA" id="ARBA00023026"/>
    </source>
</evidence>
<dbReference type="PANTHER" id="PTHR48051:SF1">
    <property type="entry name" value="RAS SUPPRESSOR PROTEIN 1"/>
    <property type="match status" value="1"/>
</dbReference>